<protein>
    <submittedName>
        <fullName evidence="5">Mannitol dehydrogenase family protein</fullName>
    </submittedName>
</protein>
<evidence type="ECO:0000313" key="6">
    <source>
        <dbReference type="Proteomes" id="UP001303946"/>
    </source>
</evidence>
<dbReference type="Pfam" id="PF08125">
    <property type="entry name" value="Mannitol_dh_C"/>
    <property type="match status" value="1"/>
</dbReference>
<dbReference type="Pfam" id="PF01232">
    <property type="entry name" value="Mannitol_dh"/>
    <property type="match status" value="1"/>
</dbReference>
<feature type="domain" description="Mannitol dehydrogenase C-terminal" evidence="4">
    <location>
        <begin position="251"/>
        <end position="365"/>
    </location>
</feature>
<dbReference type="InterPro" id="IPR013118">
    <property type="entry name" value="Mannitol_DH_C"/>
</dbReference>
<dbReference type="SUPFAM" id="SSF51735">
    <property type="entry name" value="NAD(P)-binding Rossmann-fold domains"/>
    <property type="match status" value="1"/>
</dbReference>
<dbReference type="InterPro" id="IPR013328">
    <property type="entry name" value="6PGD_dom2"/>
</dbReference>
<keyword evidence="1" id="KW-0560">Oxidoreductase</keyword>
<gene>
    <name evidence="5" type="ORF">RXV79_19770</name>
</gene>
<dbReference type="InterPro" id="IPR013131">
    <property type="entry name" value="Mannitol_DH_N"/>
</dbReference>
<evidence type="ECO:0000256" key="2">
    <source>
        <dbReference type="ARBA" id="ARBA00023027"/>
    </source>
</evidence>
<evidence type="ECO:0000259" key="3">
    <source>
        <dbReference type="Pfam" id="PF01232"/>
    </source>
</evidence>
<reference evidence="5 6" key="1">
    <citation type="submission" date="2023-10" db="EMBL/GenBank/DDBJ databases">
        <title>Bacteria for the degradation of biodegradable plastic PBAT(Polybutylene adipate terephthalate).</title>
        <authorList>
            <person name="Weon H.-Y."/>
            <person name="Yeon J."/>
        </authorList>
    </citation>
    <scope>NUCLEOTIDE SEQUENCE [LARGE SCALE GENOMIC DNA]</scope>
    <source>
        <strain evidence="5 6">SBD 7-3</strain>
    </source>
</reference>
<evidence type="ECO:0000313" key="5">
    <source>
        <dbReference type="EMBL" id="WOB07146.1"/>
    </source>
</evidence>
<dbReference type="SUPFAM" id="SSF48179">
    <property type="entry name" value="6-phosphogluconate dehydrogenase C-terminal domain-like"/>
    <property type="match status" value="1"/>
</dbReference>
<evidence type="ECO:0000259" key="4">
    <source>
        <dbReference type="Pfam" id="PF08125"/>
    </source>
</evidence>
<dbReference type="EMBL" id="CP136336">
    <property type="protein sequence ID" value="WOB07146.1"/>
    <property type="molecule type" value="Genomic_DNA"/>
</dbReference>
<accession>A0ABZ0CRK2</accession>
<organism evidence="5 6">
    <name type="scientific">Piscinibacter gummiphilus</name>
    <dbReference type="NCBI Taxonomy" id="946333"/>
    <lineage>
        <taxon>Bacteria</taxon>
        <taxon>Pseudomonadati</taxon>
        <taxon>Pseudomonadota</taxon>
        <taxon>Betaproteobacteria</taxon>
        <taxon>Burkholderiales</taxon>
        <taxon>Sphaerotilaceae</taxon>
        <taxon>Piscinibacter</taxon>
    </lineage>
</organism>
<dbReference type="PANTHER" id="PTHR30524:SF0">
    <property type="entry name" value="ALTRONATE OXIDOREDUCTASE-RELATED"/>
    <property type="match status" value="1"/>
</dbReference>
<evidence type="ECO:0000256" key="1">
    <source>
        <dbReference type="ARBA" id="ARBA00023002"/>
    </source>
</evidence>
<dbReference type="Proteomes" id="UP001303946">
    <property type="component" value="Chromosome"/>
</dbReference>
<dbReference type="InterPro" id="IPR036291">
    <property type="entry name" value="NAD(P)-bd_dom_sf"/>
</dbReference>
<name>A0ABZ0CRK2_9BURK</name>
<dbReference type="InterPro" id="IPR008927">
    <property type="entry name" value="6-PGluconate_DH-like_C_sf"/>
</dbReference>
<dbReference type="PANTHER" id="PTHR30524">
    <property type="entry name" value="MANNITOL-1-PHOSPHATE 5-DEHYDROGENASE"/>
    <property type="match status" value="1"/>
</dbReference>
<proteinExistence type="predicted"/>
<sequence length="379" mass="41336">MLKPSAAPPILQFGTSRFLQAHVDLFVSQALAVGRALGPIAVVQTTRSAESTARVRALAAGGGYTVRVRGLQRGVPVDIELRGEAVQEALDAESNWSRVRELACAAQVIVSNTGDAGYALDPRDDAALLHEAARVPRSFPAKLVVLLHARWQAAPQAPLSLYPCELVSRNGDVLRGVVVQLAQAWSLPKAFIAYLTQHCRWANSLVDRIVSEAIAPVGAVAEPYALWAIERQPGLVLPCSHESVLLTDELARHERLKLLLLNLGHTFLAERWLQSGQPQGATVLQAMNDKATRAELEAVWADEVLPVFEAIGEGQEALAYLDALRDRLLNPFLAHRLADIAQNHEQKKQRRLAPAVQLARELGLNVSQHRLRGALQGHQ</sequence>
<dbReference type="Gene3D" id="1.10.1040.10">
    <property type="entry name" value="N-(1-d-carboxylethyl)-l-norvaline Dehydrogenase, domain 2"/>
    <property type="match status" value="1"/>
</dbReference>
<keyword evidence="6" id="KW-1185">Reference proteome</keyword>
<dbReference type="RefSeq" id="WP_316699820.1">
    <property type="nucleotide sequence ID" value="NZ_CP136336.1"/>
</dbReference>
<dbReference type="Gene3D" id="3.40.50.720">
    <property type="entry name" value="NAD(P)-binding Rossmann-like Domain"/>
    <property type="match status" value="1"/>
</dbReference>
<feature type="domain" description="Mannitol dehydrogenase N-terminal" evidence="3">
    <location>
        <begin position="10"/>
        <end position="231"/>
    </location>
</feature>
<keyword evidence="2" id="KW-0520">NAD</keyword>